<dbReference type="PANTHER" id="PTHR32552">
    <property type="entry name" value="FERRICHROME IRON RECEPTOR-RELATED"/>
    <property type="match status" value="1"/>
</dbReference>
<evidence type="ECO:0000313" key="15">
    <source>
        <dbReference type="EMBL" id="WRQ85826.1"/>
    </source>
</evidence>
<keyword evidence="16" id="KW-1185">Reference proteome</keyword>
<reference evidence="15 16" key="1">
    <citation type="submission" date="2021-08" db="EMBL/GenBank/DDBJ databases">
        <authorList>
            <person name="Zhang D."/>
            <person name="Zhang A."/>
            <person name="Wang L."/>
        </authorList>
    </citation>
    <scope>NUCLEOTIDE SEQUENCE [LARGE SCALE GENOMIC DNA]</scope>
    <source>
        <strain evidence="15 16">WL0086</strain>
    </source>
</reference>
<dbReference type="InterPro" id="IPR036942">
    <property type="entry name" value="Beta-barrel_TonB_sf"/>
</dbReference>
<dbReference type="SUPFAM" id="SSF56935">
    <property type="entry name" value="Porins"/>
    <property type="match status" value="1"/>
</dbReference>
<proteinExistence type="inferred from homology"/>
<comment type="similarity">
    <text evidence="11">Belongs to the TonB-dependent receptor family.</text>
</comment>
<dbReference type="Proteomes" id="UP000738431">
    <property type="component" value="Chromosome"/>
</dbReference>
<evidence type="ECO:0000313" key="16">
    <source>
        <dbReference type="Proteomes" id="UP000738431"/>
    </source>
</evidence>
<evidence type="ECO:0000256" key="2">
    <source>
        <dbReference type="ARBA" id="ARBA00022448"/>
    </source>
</evidence>
<accession>A0ABZ1C2A3</accession>
<evidence type="ECO:0000256" key="11">
    <source>
        <dbReference type="PROSITE-ProRule" id="PRU01360"/>
    </source>
</evidence>
<dbReference type="RefSeq" id="WP_221032645.1">
    <property type="nucleotide sequence ID" value="NZ_CP139781.1"/>
</dbReference>
<reference evidence="15 16" key="2">
    <citation type="submission" date="2023-12" db="EMBL/GenBank/DDBJ databases">
        <title>Description of an unclassified Opitutus bacterium of Verrucomicrobiota.</title>
        <authorList>
            <person name="Zhang D.-F."/>
        </authorList>
    </citation>
    <scope>NUCLEOTIDE SEQUENCE [LARGE SCALE GENOMIC DNA]</scope>
    <source>
        <strain evidence="15 16">WL0086</strain>
    </source>
</reference>
<dbReference type="Pfam" id="PF07715">
    <property type="entry name" value="Plug"/>
    <property type="match status" value="1"/>
</dbReference>
<feature type="region of interest" description="Disordered" evidence="12">
    <location>
        <begin position="550"/>
        <end position="577"/>
    </location>
</feature>
<evidence type="ECO:0000256" key="10">
    <source>
        <dbReference type="ARBA" id="ARBA00023237"/>
    </source>
</evidence>
<keyword evidence="8" id="KW-0406">Ion transport</keyword>
<evidence type="ECO:0000256" key="9">
    <source>
        <dbReference type="ARBA" id="ARBA00023136"/>
    </source>
</evidence>
<evidence type="ECO:0000256" key="6">
    <source>
        <dbReference type="ARBA" id="ARBA00022729"/>
    </source>
</evidence>
<keyword evidence="5 11" id="KW-0812">Transmembrane</keyword>
<keyword evidence="2 11" id="KW-0813">Transport</keyword>
<evidence type="ECO:0000256" key="3">
    <source>
        <dbReference type="ARBA" id="ARBA00022452"/>
    </source>
</evidence>
<evidence type="ECO:0000259" key="14">
    <source>
        <dbReference type="Pfam" id="PF07715"/>
    </source>
</evidence>
<comment type="subcellular location">
    <subcellularLocation>
        <location evidence="1 11">Cell outer membrane</location>
        <topology evidence="1 11">Multi-pass membrane protein</topology>
    </subcellularLocation>
</comment>
<dbReference type="PROSITE" id="PS52016">
    <property type="entry name" value="TONB_DEPENDENT_REC_3"/>
    <property type="match status" value="1"/>
</dbReference>
<dbReference type="PANTHER" id="PTHR32552:SF68">
    <property type="entry name" value="FERRICHROME OUTER MEMBRANE TRANSPORTER_PHAGE RECEPTOR"/>
    <property type="match status" value="1"/>
</dbReference>
<evidence type="ECO:0000256" key="13">
    <source>
        <dbReference type="SAM" id="SignalP"/>
    </source>
</evidence>
<gene>
    <name evidence="15" type="ORF">K1X11_013520</name>
</gene>
<dbReference type="Gene3D" id="2.40.170.20">
    <property type="entry name" value="TonB-dependent receptor, beta-barrel domain"/>
    <property type="match status" value="2"/>
</dbReference>
<keyword evidence="3 11" id="KW-1134">Transmembrane beta strand</keyword>
<dbReference type="InterPro" id="IPR039426">
    <property type="entry name" value="TonB-dep_rcpt-like"/>
</dbReference>
<keyword evidence="10 11" id="KW-0998">Cell outer membrane</keyword>
<feature type="chain" id="PRO_5046606168" evidence="13">
    <location>
        <begin position="36"/>
        <end position="999"/>
    </location>
</feature>
<evidence type="ECO:0000256" key="7">
    <source>
        <dbReference type="ARBA" id="ARBA00023004"/>
    </source>
</evidence>
<evidence type="ECO:0000256" key="1">
    <source>
        <dbReference type="ARBA" id="ARBA00004571"/>
    </source>
</evidence>
<keyword evidence="4" id="KW-0410">Iron transport</keyword>
<evidence type="ECO:0000256" key="8">
    <source>
        <dbReference type="ARBA" id="ARBA00023065"/>
    </source>
</evidence>
<keyword evidence="9 11" id="KW-0472">Membrane</keyword>
<keyword evidence="6 13" id="KW-0732">Signal</keyword>
<organism evidence="15 16">
    <name type="scientific">Actomonas aquatica</name>
    <dbReference type="NCBI Taxonomy" id="2866162"/>
    <lineage>
        <taxon>Bacteria</taxon>
        <taxon>Pseudomonadati</taxon>
        <taxon>Verrucomicrobiota</taxon>
        <taxon>Opitutia</taxon>
        <taxon>Opitutales</taxon>
        <taxon>Opitutaceae</taxon>
        <taxon>Actomonas</taxon>
    </lineage>
</organism>
<sequence length="999" mass="109180">MKSLTRIPLPFRPQWRRSSTLWCSGLMVLVSVLHAQEVAVDDSDSASAADDDVIVLNPFEVVTDQDKGYRATNSVSGTRLNTPIKDTPMPIEVITRRFLEDTGATDLRSALKYSAGVVLQSQNDLSNSGANAYQGPGGVNNPEGATANPNAVQVKLRGFVTDNALREGFIRQNSTDAVNIERVEVVRGPAALFYGIGNFGGVVNYLVKRPQAEVGYGFDVSVGSHNFLRGQFDATGPLTADGQLAYRVTGAVQSMEDHTDHFSEDHTFVSPSFLWKPFEGTELLIDGEYGEQDLNGIGARQVRSVADVGVNNDQNEQGGLYTPPGADPRAYRLTGPDTHLNSEASNFQVKLTQRLLEGVTLLAGYNFSTYDADLRDVSAQLFTNVGPSSLWQTIDLRPLAPDRGAGSLNIQDGLVPNSILQYTWFNAINENTRHQFRVELTAQKNLFEGSKWFRIENSILAGYSDLTHELDSRNFGTVPNAFNYRAPNDLSPLRFGTQGDGSPDQDLFQTGEGYSEAQNKAFYASYQGKFLDNRLLVLLGVRRDTNDALDRTTGWLSPGATPTTSETEGETQKETTYQTGLSFRVTPELSLYALKSEGLQPNFSGQLLPDTGAPAGASKAESEEFGLKFDFFEGRVSGTISRYKITKTGFVGAPWYSTVTLGNPRFDPTRDIVYNVSNFTPTQAPGGSNGGSDKLDTGAAWAAWQAGVYSGAIFQSDQGNGTQTWYVNASQSDGAAYLDAAFAANDADNGAAWPGFLYQGESGDSLVNNATMDTMAFHGNGSDRAALLLTDESEGWDSQILIKATDSLEFVVNAAVTEVQRLNFGQWMAYPYREDRWAVWNFNNGSWGTLGLPCSEVYGDPGSGTLGPATETRTSAGQAAGDDTPKYHYDFWANYRFDEGFLKGLTVGLGAYWESKRQYMSGVSHGSGQLILDGAGELLVLYTPERYNIDAMVRYDWRDSRERSHSLQLNVANVLDDRDLYGLIYSAPLNARLTYGLRF</sequence>
<dbReference type="Gene3D" id="2.170.130.10">
    <property type="entry name" value="TonB-dependent receptor, plug domain"/>
    <property type="match status" value="1"/>
</dbReference>
<dbReference type="InterPro" id="IPR012910">
    <property type="entry name" value="Plug_dom"/>
</dbReference>
<evidence type="ECO:0000256" key="4">
    <source>
        <dbReference type="ARBA" id="ARBA00022496"/>
    </source>
</evidence>
<protein>
    <submittedName>
        <fullName evidence="15">TonB-dependent receptor plug domain-containing protein</fullName>
    </submittedName>
</protein>
<evidence type="ECO:0000256" key="5">
    <source>
        <dbReference type="ARBA" id="ARBA00022692"/>
    </source>
</evidence>
<keyword evidence="15" id="KW-0675">Receptor</keyword>
<dbReference type="EMBL" id="CP139781">
    <property type="protein sequence ID" value="WRQ85826.1"/>
    <property type="molecule type" value="Genomic_DNA"/>
</dbReference>
<name>A0ABZ1C2A3_9BACT</name>
<feature type="signal peptide" evidence="13">
    <location>
        <begin position="1"/>
        <end position="35"/>
    </location>
</feature>
<keyword evidence="7" id="KW-0408">Iron</keyword>
<dbReference type="InterPro" id="IPR037066">
    <property type="entry name" value="Plug_dom_sf"/>
</dbReference>
<feature type="domain" description="TonB-dependent receptor plug" evidence="14">
    <location>
        <begin position="84"/>
        <end position="202"/>
    </location>
</feature>
<evidence type="ECO:0000256" key="12">
    <source>
        <dbReference type="SAM" id="MobiDB-lite"/>
    </source>
</evidence>